<comment type="caution">
    <text evidence="1">The sequence shown here is derived from an EMBL/GenBank/DDBJ whole genome shotgun (WGS) entry which is preliminary data.</text>
</comment>
<name>A0AAV7PCS6_PLEWA</name>
<organism evidence="1 2">
    <name type="scientific">Pleurodeles waltl</name>
    <name type="common">Iberian ribbed newt</name>
    <dbReference type="NCBI Taxonomy" id="8319"/>
    <lineage>
        <taxon>Eukaryota</taxon>
        <taxon>Metazoa</taxon>
        <taxon>Chordata</taxon>
        <taxon>Craniata</taxon>
        <taxon>Vertebrata</taxon>
        <taxon>Euteleostomi</taxon>
        <taxon>Amphibia</taxon>
        <taxon>Batrachia</taxon>
        <taxon>Caudata</taxon>
        <taxon>Salamandroidea</taxon>
        <taxon>Salamandridae</taxon>
        <taxon>Pleurodelinae</taxon>
        <taxon>Pleurodeles</taxon>
    </lineage>
</organism>
<sequence length="225" mass="23602">MLHRLGSLGESAQAARLLTLPFPPPCRCGSTFLLRLAPGLSSGAAAPVRAPRYRDVPPEAACVFSSLHSPRRDLRPAARALPLPRGCLTARLAVSPPLPVPVTAVLSCCYFRGERASAPARPAPSPQSTLRHFKTSASGAQLQTLCQSHLGLRIRAAASGVPGFSLAEAVRTRSPFCFRWDGLRNGHGAVLGHLFTSSWSPRGRGPTGALEAAPLAQQTAAYSGG</sequence>
<dbReference type="Proteomes" id="UP001066276">
    <property type="component" value="Chromosome 7"/>
</dbReference>
<proteinExistence type="predicted"/>
<protein>
    <submittedName>
        <fullName evidence="1">Uncharacterized protein</fullName>
    </submittedName>
</protein>
<accession>A0AAV7PCS6</accession>
<keyword evidence="2" id="KW-1185">Reference proteome</keyword>
<gene>
    <name evidence="1" type="ORF">NDU88_004526</name>
</gene>
<evidence type="ECO:0000313" key="1">
    <source>
        <dbReference type="EMBL" id="KAJ1126117.1"/>
    </source>
</evidence>
<dbReference type="EMBL" id="JANPWB010000011">
    <property type="protein sequence ID" value="KAJ1126117.1"/>
    <property type="molecule type" value="Genomic_DNA"/>
</dbReference>
<dbReference type="AlphaFoldDB" id="A0AAV7PCS6"/>
<reference evidence="1" key="1">
    <citation type="journal article" date="2022" name="bioRxiv">
        <title>Sequencing and chromosome-scale assembly of the giantPleurodeles waltlgenome.</title>
        <authorList>
            <person name="Brown T."/>
            <person name="Elewa A."/>
            <person name="Iarovenko S."/>
            <person name="Subramanian E."/>
            <person name="Araus A.J."/>
            <person name="Petzold A."/>
            <person name="Susuki M."/>
            <person name="Suzuki K.-i.T."/>
            <person name="Hayashi T."/>
            <person name="Toyoda A."/>
            <person name="Oliveira C."/>
            <person name="Osipova E."/>
            <person name="Leigh N.D."/>
            <person name="Simon A."/>
            <person name="Yun M.H."/>
        </authorList>
    </citation>
    <scope>NUCLEOTIDE SEQUENCE</scope>
    <source>
        <strain evidence="1">20211129_DDA</strain>
        <tissue evidence="1">Liver</tissue>
    </source>
</reference>
<evidence type="ECO:0000313" key="2">
    <source>
        <dbReference type="Proteomes" id="UP001066276"/>
    </source>
</evidence>